<sequence>MSEESVPAQGGSAGQPKGLLEQMEELMAALNADLSALDADLQRASAAEGELA</sequence>
<comment type="caution">
    <text evidence="3">The sequence shown here is derived from an EMBL/GenBank/DDBJ whole genome shotgun (WGS) entry which is preliminary data.</text>
</comment>
<protein>
    <submittedName>
        <fullName evidence="3">Uncharacterized protein</fullName>
    </submittedName>
</protein>
<keyword evidence="4" id="KW-1185">Reference proteome</keyword>
<dbReference type="RefSeq" id="WP_167549296.1">
    <property type="nucleotide sequence ID" value="NZ_CP016279.1"/>
</dbReference>
<dbReference type="EMBL" id="JAGGLP010000002">
    <property type="protein sequence ID" value="MBP2048285.1"/>
    <property type="molecule type" value="Genomic_DNA"/>
</dbReference>
<evidence type="ECO:0000313" key="4">
    <source>
        <dbReference type="Proteomes" id="UP001519309"/>
    </source>
</evidence>
<reference evidence="3 4" key="1">
    <citation type="submission" date="2021-03" db="EMBL/GenBank/DDBJ databases">
        <title>Genomic Encyclopedia of Type Strains, Phase IV (KMG-IV): sequencing the most valuable type-strain genomes for metagenomic binning, comparative biology and taxonomic classification.</title>
        <authorList>
            <person name="Goeker M."/>
        </authorList>
    </citation>
    <scope>NUCLEOTIDE SEQUENCE [LARGE SCALE GENOMIC DNA]</scope>
    <source>
        <strain evidence="3 4">DSM 40499</strain>
    </source>
</reference>
<evidence type="ECO:0000313" key="3">
    <source>
        <dbReference type="EMBL" id="MBP2048285.1"/>
    </source>
</evidence>
<feature type="region of interest" description="Disordered" evidence="2">
    <location>
        <begin position="1"/>
        <end position="20"/>
    </location>
</feature>
<organism evidence="3 4">
    <name type="scientific">Streptomyces griseochromogenes</name>
    <dbReference type="NCBI Taxonomy" id="68214"/>
    <lineage>
        <taxon>Bacteria</taxon>
        <taxon>Bacillati</taxon>
        <taxon>Actinomycetota</taxon>
        <taxon>Actinomycetes</taxon>
        <taxon>Kitasatosporales</taxon>
        <taxon>Streptomycetaceae</taxon>
        <taxon>Streptomyces</taxon>
    </lineage>
</organism>
<dbReference type="Proteomes" id="UP001519309">
    <property type="component" value="Unassembled WGS sequence"/>
</dbReference>
<gene>
    <name evidence="3" type="ORF">J2Z21_001209</name>
</gene>
<evidence type="ECO:0000256" key="2">
    <source>
        <dbReference type="SAM" id="MobiDB-lite"/>
    </source>
</evidence>
<feature type="coiled-coil region" evidence="1">
    <location>
        <begin position="20"/>
        <end position="47"/>
    </location>
</feature>
<accession>A0ABS4LLM2</accession>
<proteinExistence type="predicted"/>
<evidence type="ECO:0000256" key="1">
    <source>
        <dbReference type="SAM" id="Coils"/>
    </source>
</evidence>
<keyword evidence="1" id="KW-0175">Coiled coil</keyword>
<name>A0ABS4LLM2_9ACTN</name>